<dbReference type="AlphaFoldDB" id="A0A2G5BAG7"/>
<organism evidence="1 2">
    <name type="scientific">Coemansia reversa (strain ATCC 12441 / NRRL 1564)</name>
    <dbReference type="NCBI Taxonomy" id="763665"/>
    <lineage>
        <taxon>Eukaryota</taxon>
        <taxon>Fungi</taxon>
        <taxon>Fungi incertae sedis</taxon>
        <taxon>Zoopagomycota</taxon>
        <taxon>Kickxellomycotina</taxon>
        <taxon>Kickxellomycetes</taxon>
        <taxon>Kickxellales</taxon>
        <taxon>Kickxellaceae</taxon>
        <taxon>Coemansia</taxon>
    </lineage>
</organism>
<proteinExistence type="predicted"/>
<name>A0A2G5BAG7_COERN</name>
<reference evidence="1 2" key="1">
    <citation type="journal article" date="2015" name="Genome Biol. Evol.">
        <title>Phylogenomic analyses indicate that early fungi evolved digesting cell walls of algal ancestors of land plants.</title>
        <authorList>
            <person name="Chang Y."/>
            <person name="Wang S."/>
            <person name="Sekimoto S."/>
            <person name="Aerts A.L."/>
            <person name="Choi C."/>
            <person name="Clum A."/>
            <person name="LaButti K.M."/>
            <person name="Lindquist E.A."/>
            <person name="Yee Ngan C."/>
            <person name="Ohm R.A."/>
            <person name="Salamov A.A."/>
            <person name="Grigoriev I.V."/>
            <person name="Spatafora J.W."/>
            <person name="Berbee M.L."/>
        </authorList>
    </citation>
    <scope>NUCLEOTIDE SEQUENCE [LARGE SCALE GENOMIC DNA]</scope>
    <source>
        <strain evidence="1 2">NRRL 1564</strain>
    </source>
</reference>
<protein>
    <submittedName>
        <fullName evidence="1">Uncharacterized protein</fullName>
    </submittedName>
</protein>
<evidence type="ECO:0000313" key="1">
    <source>
        <dbReference type="EMBL" id="PIA16004.1"/>
    </source>
</evidence>
<accession>A0A2G5BAG7</accession>
<sequence>MVICLDSDHFKTEKEDKILKGECQPNHLSHIPTILSTEVRLIGAMAWVEYATHALGFLGIGQRSSLNKQIFVAK</sequence>
<gene>
    <name evidence="1" type="ORF">COEREDRAFT_8957</name>
</gene>
<dbReference type="Proteomes" id="UP000242474">
    <property type="component" value="Unassembled WGS sequence"/>
</dbReference>
<dbReference type="EMBL" id="KZ303503">
    <property type="protein sequence ID" value="PIA16004.1"/>
    <property type="molecule type" value="Genomic_DNA"/>
</dbReference>
<evidence type="ECO:0000313" key="2">
    <source>
        <dbReference type="Proteomes" id="UP000242474"/>
    </source>
</evidence>
<keyword evidence="2" id="KW-1185">Reference proteome</keyword>